<reference evidence="13" key="1">
    <citation type="submission" date="2011-07" db="EMBL/GenBank/DDBJ databases">
        <title>Divergent evolution of antigenic variation in African trypanosomes.</title>
        <authorList>
            <person name="Jackson A.P."/>
            <person name="Berry A."/>
            <person name="Allison H.C."/>
            <person name="Burton P."/>
            <person name="Anderson J."/>
            <person name="Aslett M."/>
            <person name="Brown R."/>
            <person name="Corton N."/>
            <person name="Harris D."/>
            <person name="Hauser H."/>
            <person name="Gamble J."/>
            <person name="Gilderthorp R."/>
            <person name="McQuillan J."/>
            <person name="Quail M.A."/>
            <person name="Sanders M."/>
            <person name="Van Tonder A."/>
            <person name="Ginger M.L."/>
            <person name="Donelson J.E."/>
            <person name="Field M.C."/>
            <person name="Barry J.D."/>
            <person name="Berriman M."/>
            <person name="Hertz-Fowler C."/>
        </authorList>
    </citation>
    <scope>NUCLEOTIDE SEQUENCE [LARGE SCALE GENOMIC DNA]</scope>
    <source>
        <strain evidence="13">IL3000</strain>
    </source>
</reference>
<evidence type="ECO:0000256" key="10">
    <source>
        <dbReference type="SAM" id="Phobius"/>
    </source>
</evidence>
<evidence type="ECO:0000256" key="8">
    <source>
        <dbReference type="ARBA" id="ARBA00023288"/>
    </source>
</evidence>
<evidence type="ECO:0000256" key="6">
    <source>
        <dbReference type="ARBA" id="ARBA00023136"/>
    </source>
</evidence>
<comment type="caution">
    <text evidence="12">The sequence shown here is derived from an EMBL/GenBank/DDBJ whole genome shotgun (WGS) entry which is preliminary data.</text>
</comment>
<dbReference type="VEuPathDB" id="TriTrypDB:TcIL3000_0_26790"/>
<keyword evidence="8" id="KW-0449">Lipoprotein</keyword>
<dbReference type="GO" id="GO:0005886">
    <property type="term" value="C:plasma membrane"/>
    <property type="evidence" value="ECO:0007669"/>
    <property type="project" value="UniProtKB-SubCell"/>
</dbReference>
<reference evidence="12 13" key="2">
    <citation type="journal article" date="2012" name="Proc. Natl. Acad. Sci. U.S.A.">
        <title>Antigenic diversity is generated by distinct evolutionary mechanisms in African trypanosome species.</title>
        <authorList>
            <person name="Jackson A.P."/>
            <person name="Berry A."/>
            <person name="Aslett M."/>
            <person name="Allison H.C."/>
            <person name="Burton P."/>
            <person name="Vavrova-Anderson J."/>
            <person name="Brown R."/>
            <person name="Browne H."/>
            <person name="Corton N."/>
            <person name="Hauser H."/>
            <person name="Gamble J."/>
            <person name="Gilderthorp R."/>
            <person name="Marcello L."/>
            <person name="McQuillan J."/>
            <person name="Otto T.D."/>
            <person name="Quail M.A."/>
            <person name="Sanders M.J."/>
            <person name="van Tonder A."/>
            <person name="Ginger M.L."/>
            <person name="Field M.C."/>
            <person name="Barry J.D."/>
            <person name="Hertz-Fowler C."/>
            <person name="Berriman M."/>
        </authorList>
    </citation>
    <scope>NUCLEOTIDE SEQUENCE [LARGE SCALE GENOMIC DNA]</scope>
    <source>
        <strain evidence="12 13">IL3000</strain>
    </source>
</reference>
<keyword evidence="10" id="KW-1133">Transmembrane helix</keyword>
<dbReference type="Proteomes" id="UP000000702">
    <property type="component" value="Unassembled WGS sequence"/>
</dbReference>
<name>F9W3K7_TRYCI</name>
<keyword evidence="3" id="KW-1003">Cell membrane</keyword>
<keyword evidence="10" id="KW-0812">Transmembrane</keyword>
<keyword evidence="4" id="KW-0336">GPI-anchor</keyword>
<keyword evidence="7" id="KW-0325">Glycoprotein</keyword>
<feature type="compositionally biased region" description="Polar residues" evidence="9">
    <location>
        <begin position="311"/>
        <end position="320"/>
    </location>
</feature>
<evidence type="ECO:0000256" key="4">
    <source>
        <dbReference type="ARBA" id="ARBA00022622"/>
    </source>
</evidence>
<evidence type="ECO:0000313" key="12">
    <source>
        <dbReference type="EMBL" id="CCD11726.1"/>
    </source>
</evidence>
<accession>F9W3K7</accession>
<sequence>MVYVLTYLFALSFYFRLGCWMVMMEHVIMICFMGVMVMRATHSETDHNEEAHKLLCSVLGAAVAKYNEVKDEESRELKIALGKTIFGNSGGSGRIHSNLPMPENYNTEGDGKSKNNRKYLCGACDGETHPGISATHDLVCLCTPGQMGWPISSTKQNEKLCGKNQSTWVDVGSVEKGWYTGWNIEEKDSGRDHIKKTWVGIVNECLKGGDASNLEKALKTFVTKVRGIGEDPLGKGKSDCDGKLGFAACVLYHPRCAKNRWWEELENSIQKDKEKAEREKSKAVEEGEKLKTYNEAQATPQIKARTPQPTPRVSQSPQNGETHDLPIEEKLIANITATHNEDGSPLTMPQWLILAALLI</sequence>
<protein>
    <submittedName>
        <fullName evidence="12">Variant surface glycoprotein</fullName>
    </submittedName>
</protein>
<evidence type="ECO:0000256" key="7">
    <source>
        <dbReference type="ARBA" id="ARBA00023180"/>
    </source>
</evidence>
<dbReference type="InterPro" id="IPR025932">
    <property type="entry name" value="Trypano_VSG_B_N_dom"/>
</dbReference>
<keyword evidence="6 10" id="KW-0472">Membrane</keyword>
<proteinExistence type="predicted"/>
<gene>
    <name evidence="12" type="ORF">TCIL3000_0_26790</name>
</gene>
<evidence type="ECO:0000256" key="3">
    <source>
        <dbReference type="ARBA" id="ARBA00022475"/>
    </source>
</evidence>
<evidence type="ECO:0000259" key="11">
    <source>
        <dbReference type="Pfam" id="PF13206"/>
    </source>
</evidence>
<evidence type="ECO:0000256" key="1">
    <source>
        <dbReference type="ARBA" id="ARBA00002523"/>
    </source>
</evidence>
<comment type="subcellular location">
    <subcellularLocation>
        <location evidence="2">Cell membrane</location>
        <topology evidence="2">Lipid-anchor</topology>
        <topology evidence="2">GPI-anchor</topology>
    </subcellularLocation>
</comment>
<dbReference type="EMBL" id="CAEQ01000430">
    <property type="protein sequence ID" value="CCD11726.1"/>
    <property type="molecule type" value="Genomic_DNA"/>
</dbReference>
<evidence type="ECO:0000313" key="13">
    <source>
        <dbReference type="Proteomes" id="UP000000702"/>
    </source>
</evidence>
<feature type="region of interest" description="Disordered" evidence="9">
    <location>
        <begin position="271"/>
        <end position="326"/>
    </location>
</feature>
<evidence type="ECO:0000256" key="2">
    <source>
        <dbReference type="ARBA" id="ARBA00004609"/>
    </source>
</evidence>
<organism evidence="12 13">
    <name type="scientific">Trypanosoma congolense (strain IL3000)</name>
    <dbReference type="NCBI Taxonomy" id="1068625"/>
    <lineage>
        <taxon>Eukaryota</taxon>
        <taxon>Discoba</taxon>
        <taxon>Euglenozoa</taxon>
        <taxon>Kinetoplastea</taxon>
        <taxon>Metakinetoplastina</taxon>
        <taxon>Trypanosomatida</taxon>
        <taxon>Trypanosomatidae</taxon>
        <taxon>Trypanosoma</taxon>
        <taxon>Nannomonas</taxon>
    </lineage>
</organism>
<evidence type="ECO:0000256" key="5">
    <source>
        <dbReference type="ARBA" id="ARBA00022729"/>
    </source>
</evidence>
<dbReference type="Pfam" id="PF13206">
    <property type="entry name" value="VSG_B"/>
    <property type="match status" value="1"/>
</dbReference>
<keyword evidence="13" id="KW-1185">Reference proteome</keyword>
<feature type="transmembrane region" description="Helical" evidence="10">
    <location>
        <begin position="13"/>
        <end position="37"/>
    </location>
</feature>
<keyword evidence="5" id="KW-0732">Signal</keyword>
<feature type="domain" description="Trypanosome variant surface glycoprotein B-type N-terminal" evidence="11">
    <location>
        <begin position="51"/>
        <end position="283"/>
    </location>
</feature>
<comment type="function">
    <text evidence="1">VSG forms a coat on the surface of the parasite. The trypanosome evades the immune response of the host by expressing a series of antigenically distinct VSGs from an estimated 1000 VSG genes.</text>
</comment>
<feature type="compositionally biased region" description="Basic and acidic residues" evidence="9">
    <location>
        <begin position="271"/>
        <end position="292"/>
    </location>
</feature>
<evidence type="ECO:0000256" key="9">
    <source>
        <dbReference type="SAM" id="MobiDB-lite"/>
    </source>
</evidence>
<dbReference type="GO" id="GO:0098552">
    <property type="term" value="C:side of membrane"/>
    <property type="evidence" value="ECO:0007669"/>
    <property type="project" value="UniProtKB-KW"/>
</dbReference>
<dbReference type="AlphaFoldDB" id="F9W3K7"/>